<dbReference type="OrthoDB" id="3642826at2759"/>
<protein>
    <submittedName>
        <fullName evidence="2">Uncharacterized protein</fullName>
    </submittedName>
</protein>
<gene>
    <name evidence="2" type="ORF">BP6252_12525</name>
</gene>
<evidence type="ECO:0000313" key="2">
    <source>
        <dbReference type="EMBL" id="RDW59438.1"/>
    </source>
</evidence>
<dbReference type="Proteomes" id="UP000256645">
    <property type="component" value="Unassembled WGS sequence"/>
</dbReference>
<evidence type="ECO:0000313" key="3">
    <source>
        <dbReference type="Proteomes" id="UP000256645"/>
    </source>
</evidence>
<feature type="region of interest" description="Disordered" evidence="1">
    <location>
        <begin position="244"/>
        <end position="380"/>
    </location>
</feature>
<feature type="compositionally biased region" description="Gly residues" evidence="1">
    <location>
        <begin position="364"/>
        <end position="375"/>
    </location>
</feature>
<name>A0A3D8QCV7_9HELO</name>
<feature type="compositionally biased region" description="Low complexity" evidence="1">
    <location>
        <begin position="244"/>
        <end position="293"/>
    </location>
</feature>
<dbReference type="AlphaFoldDB" id="A0A3D8QCV7"/>
<sequence length="731" mass="71580">MLTHTTVASYGNSSIATASRAVSPYKYCGCELSAEVIGMLWWDIIYPIDGPTIVYTVIEGTNSTIGSHIVQPSTTATLPESISVSLEPYLAEGNLEVHTVNASSITLTQEIIYDYLTMYSVDTWTTFSTKGALTSQCISAATESISLPFAYTYTTVTSLPWNHTAPNNQFDSASEDDPVALVALESYIASIIGAQNCSAYVLGIAGLKVGVSLLTTSSTVYQTPVAITTPSAQASTLSTLLTTAGSASPAKSPTTTQPTPTSTSIPSRPTSIFSSAEADQPSTSTLPTSTSGNNGQGGSQGVSSSQGTGVGGASSGNAASSPSENGNGGQQTSNSQGSAVGGSSQSPSPSPTGGSGGIISSSAGGSGSDSSGGFGASNSQSQPVTVVQQIGSSSYTIIVLPSSGYAIGGNTLSAGGSAATIGGATVTADSSGLAIYTTPAGTEAPSPILKSYIISTTETPAIAIVSGQSIVVPTSPAIVVGSQMYTPSVLSAGGIVVAGQTLTTGGNMVVDGMTISLASGGSAVVVGDSTTQALTASQTLSVSTLPGGGLVVAGQTLTSGGNVVVGGQTLSLVSGGSGVVIGGSSTKLLVIPTTPVVVVGSQTFTASILSSGGIVVGGQTLSTDGSVVLGGQTVSLAPGGSSVVVGGSTTEGLVGATTSTSSSTTSTSSSTTSTSSSISSTSSSTSTNSPTTTSTSPPASTTSHKGGAMKTGGSIGWELFCFMIFTCIVMF</sequence>
<feature type="region of interest" description="Disordered" evidence="1">
    <location>
        <begin position="655"/>
        <end position="708"/>
    </location>
</feature>
<evidence type="ECO:0000256" key="1">
    <source>
        <dbReference type="SAM" id="MobiDB-lite"/>
    </source>
</evidence>
<accession>A0A3D8QCV7</accession>
<feature type="compositionally biased region" description="Low complexity" evidence="1">
    <location>
        <begin position="655"/>
        <end position="703"/>
    </location>
</feature>
<keyword evidence="3" id="KW-1185">Reference proteome</keyword>
<dbReference type="EMBL" id="PDLM01000016">
    <property type="protein sequence ID" value="RDW59438.1"/>
    <property type="molecule type" value="Genomic_DNA"/>
</dbReference>
<comment type="caution">
    <text evidence="2">The sequence shown here is derived from an EMBL/GenBank/DDBJ whole genome shotgun (WGS) entry which is preliminary data.</text>
</comment>
<organism evidence="2 3">
    <name type="scientific">Coleophoma cylindrospora</name>
    <dbReference type="NCBI Taxonomy" id="1849047"/>
    <lineage>
        <taxon>Eukaryota</taxon>
        <taxon>Fungi</taxon>
        <taxon>Dikarya</taxon>
        <taxon>Ascomycota</taxon>
        <taxon>Pezizomycotina</taxon>
        <taxon>Leotiomycetes</taxon>
        <taxon>Helotiales</taxon>
        <taxon>Dermateaceae</taxon>
        <taxon>Coleophoma</taxon>
    </lineage>
</organism>
<reference evidence="2 3" key="1">
    <citation type="journal article" date="2018" name="IMA Fungus">
        <title>IMA Genome-F 9: Draft genome sequence of Annulohypoxylon stygium, Aspergillus mulundensis, Berkeleyomyces basicola (syn. Thielaviopsis basicola), Ceratocystis smalleyi, two Cercospora beticola strains, Coleophoma cylindrospora, Fusarium fracticaudum, Phialophora cf. hyalina, and Morchella septimelata.</title>
        <authorList>
            <person name="Wingfield B.D."/>
            <person name="Bills G.F."/>
            <person name="Dong Y."/>
            <person name="Huang W."/>
            <person name="Nel W.J."/>
            <person name="Swalarsk-Parry B.S."/>
            <person name="Vaghefi N."/>
            <person name="Wilken P.M."/>
            <person name="An Z."/>
            <person name="de Beer Z.W."/>
            <person name="De Vos L."/>
            <person name="Chen L."/>
            <person name="Duong T.A."/>
            <person name="Gao Y."/>
            <person name="Hammerbacher A."/>
            <person name="Kikkert J.R."/>
            <person name="Li Y."/>
            <person name="Li H."/>
            <person name="Li K."/>
            <person name="Li Q."/>
            <person name="Liu X."/>
            <person name="Ma X."/>
            <person name="Naidoo K."/>
            <person name="Pethybridge S.J."/>
            <person name="Sun J."/>
            <person name="Steenkamp E.T."/>
            <person name="van der Nest M.A."/>
            <person name="van Wyk S."/>
            <person name="Wingfield M.J."/>
            <person name="Xiong C."/>
            <person name="Yue Q."/>
            <person name="Zhang X."/>
        </authorList>
    </citation>
    <scope>NUCLEOTIDE SEQUENCE [LARGE SCALE GENOMIC DNA]</scope>
    <source>
        <strain evidence="2 3">BP6252</strain>
    </source>
</reference>
<proteinExistence type="predicted"/>
<dbReference type="STRING" id="1849047.A0A3D8QCV7"/>
<feature type="compositionally biased region" description="Low complexity" evidence="1">
    <location>
        <begin position="315"/>
        <end position="347"/>
    </location>
</feature>